<proteinExistence type="predicted"/>
<sequence length="179" mass="20119">MLSRSAPGVSAFIDKLTNSIELAATGESFVTILTRLTSTQRRQLKKKDWLFNWPRELDTEQRQVYKLTTVAEPALIQGLISLEVDTDHVFVYLVESAVFNKGAQKQYLGVAGNLFAWACRLSFEQGYEGFVAFEAKTALLTHYQQALGAQRMGRGLRMYLATNAATKLVTRYFPDHSTS</sequence>
<evidence type="ECO:0000313" key="2">
    <source>
        <dbReference type="Proteomes" id="UP001597197"/>
    </source>
</evidence>
<keyword evidence="2" id="KW-1185">Reference proteome</keyword>
<organism evidence="1 2">
    <name type="scientific">Hymenobacter bucti</name>
    <dbReference type="NCBI Taxonomy" id="1844114"/>
    <lineage>
        <taxon>Bacteria</taxon>
        <taxon>Pseudomonadati</taxon>
        <taxon>Bacteroidota</taxon>
        <taxon>Cytophagia</taxon>
        <taxon>Cytophagales</taxon>
        <taxon>Hymenobacteraceae</taxon>
        <taxon>Hymenobacter</taxon>
    </lineage>
</organism>
<evidence type="ECO:0008006" key="3">
    <source>
        <dbReference type="Google" id="ProtNLM"/>
    </source>
</evidence>
<comment type="caution">
    <text evidence="1">The sequence shown here is derived from an EMBL/GenBank/DDBJ whole genome shotgun (WGS) entry which is preliminary data.</text>
</comment>
<reference evidence="2" key="1">
    <citation type="journal article" date="2019" name="Int. J. Syst. Evol. Microbiol.">
        <title>The Global Catalogue of Microorganisms (GCM) 10K type strain sequencing project: providing services to taxonomists for standard genome sequencing and annotation.</title>
        <authorList>
            <consortium name="The Broad Institute Genomics Platform"/>
            <consortium name="The Broad Institute Genome Sequencing Center for Infectious Disease"/>
            <person name="Wu L."/>
            <person name="Ma J."/>
        </authorList>
    </citation>
    <scope>NUCLEOTIDE SEQUENCE [LARGE SCALE GENOMIC DNA]</scope>
    <source>
        <strain evidence="2">CGMCC 1.15795</strain>
    </source>
</reference>
<protein>
    <recommendedName>
        <fullName evidence="3">GNAT family N-acetyltransferase</fullName>
    </recommendedName>
</protein>
<gene>
    <name evidence="1" type="ORF">ACFSDX_24665</name>
</gene>
<dbReference type="Proteomes" id="UP001597197">
    <property type="component" value="Unassembled WGS sequence"/>
</dbReference>
<dbReference type="RefSeq" id="WP_382318559.1">
    <property type="nucleotide sequence ID" value="NZ_JBHUFD010000019.1"/>
</dbReference>
<accession>A0ABW4R192</accession>
<dbReference type="EMBL" id="JBHUFD010000019">
    <property type="protein sequence ID" value="MFD1875648.1"/>
    <property type="molecule type" value="Genomic_DNA"/>
</dbReference>
<evidence type="ECO:0000313" key="1">
    <source>
        <dbReference type="EMBL" id="MFD1875648.1"/>
    </source>
</evidence>
<name>A0ABW4R192_9BACT</name>